<dbReference type="Gene3D" id="3.40.50.1820">
    <property type="entry name" value="alpha/beta hydrolase"/>
    <property type="match status" value="1"/>
</dbReference>
<dbReference type="AlphaFoldDB" id="A0A9E7BX46"/>
<name>A0A9E7BX46_9ACTN</name>
<dbReference type="SUPFAM" id="SSF53474">
    <property type="entry name" value="alpha/beta-Hydrolases"/>
    <property type="match status" value="1"/>
</dbReference>
<dbReference type="InterPro" id="IPR029058">
    <property type="entry name" value="AB_hydrolase_fold"/>
</dbReference>
<dbReference type="GO" id="GO:0003824">
    <property type="term" value="F:catalytic activity"/>
    <property type="evidence" value="ECO:0007669"/>
    <property type="project" value="UniProtKB-ARBA"/>
</dbReference>
<sequence length="320" mass="34967">MTAAPAPDQECDLEIAGMRLRVRETGHGDPILLLNGLGTHTAMWRPFERALPDRRIISFDAPGTGHSELPIGPLPMASLAAMVETLLDRLGEQERVDVVGYSFGGALAQQLARQAPQRIRRLVLAATTPGWGGIPGRTSSLMLMLTPLRYWSATFYSLTIPWIAGGQAHDPEFVRRHRRDRLAAPPSLLGYTGQLYTMSSWSSARWLPELNVPTLVLCGADDPLTPPVNSVLIAARMPDARLQMLEGEGHLLLLDAHGNALPTVRDFLDAPSLEDSEAWTTGRIVDEDEVAEALRESGRGGEPWGTMSSLYRRLAAARLV</sequence>
<dbReference type="EMBL" id="CP087164">
    <property type="protein sequence ID" value="UGS33975.1"/>
    <property type="molecule type" value="Genomic_DNA"/>
</dbReference>
<accession>A0A9E7BX46</accession>
<evidence type="ECO:0000259" key="1">
    <source>
        <dbReference type="Pfam" id="PF00561"/>
    </source>
</evidence>
<protein>
    <recommendedName>
        <fullName evidence="1">AB hydrolase-1 domain-containing protein</fullName>
    </recommendedName>
</protein>
<dbReference type="PANTHER" id="PTHR43433">
    <property type="entry name" value="HYDROLASE, ALPHA/BETA FOLD FAMILY PROTEIN"/>
    <property type="match status" value="1"/>
</dbReference>
<dbReference type="RefSeq" id="WP_259313664.1">
    <property type="nucleotide sequence ID" value="NZ_CP087164.1"/>
</dbReference>
<dbReference type="PRINTS" id="PR00111">
    <property type="entry name" value="ABHYDROLASE"/>
</dbReference>
<keyword evidence="3" id="KW-1185">Reference proteome</keyword>
<gene>
    <name evidence="2" type="ORF">DSM104329_00342</name>
</gene>
<dbReference type="InterPro" id="IPR050471">
    <property type="entry name" value="AB_hydrolase"/>
</dbReference>
<dbReference type="Pfam" id="PF00561">
    <property type="entry name" value="Abhydrolase_1"/>
    <property type="match status" value="1"/>
</dbReference>
<dbReference type="Proteomes" id="UP001162834">
    <property type="component" value="Chromosome"/>
</dbReference>
<evidence type="ECO:0000313" key="3">
    <source>
        <dbReference type="Proteomes" id="UP001162834"/>
    </source>
</evidence>
<dbReference type="PANTHER" id="PTHR43433:SF10">
    <property type="entry name" value="AB HYDROLASE-1 DOMAIN-CONTAINING PROTEIN"/>
    <property type="match status" value="1"/>
</dbReference>
<evidence type="ECO:0000313" key="2">
    <source>
        <dbReference type="EMBL" id="UGS33975.1"/>
    </source>
</evidence>
<proteinExistence type="predicted"/>
<reference evidence="2" key="1">
    <citation type="journal article" date="2022" name="Int. J. Syst. Evol. Microbiol.">
        <title>Pseudomonas aegrilactucae sp. nov. and Pseudomonas morbosilactucae sp. nov., pathogens causing bacterial rot of lettuce in Japan.</title>
        <authorList>
            <person name="Sawada H."/>
            <person name="Fujikawa T."/>
            <person name="Satou M."/>
        </authorList>
    </citation>
    <scope>NUCLEOTIDE SEQUENCE</scope>
    <source>
        <strain evidence="2">0166_1</strain>
    </source>
</reference>
<feature type="domain" description="AB hydrolase-1" evidence="1">
    <location>
        <begin position="30"/>
        <end position="255"/>
    </location>
</feature>
<organism evidence="2 3">
    <name type="scientific">Capillimicrobium parvum</name>
    <dbReference type="NCBI Taxonomy" id="2884022"/>
    <lineage>
        <taxon>Bacteria</taxon>
        <taxon>Bacillati</taxon>
        <taxon>Actinomycetota</taxon>
        <taxon>Thermoleophilia</taxon>
        <taxon>Solirubrobacterales</taxon>
        <taxon>Capillimicrobiaceae</taxon>
        <taxon>Capillimicrobium</taxon>
    </lineage>
</organism>
<dbReference type="KEGG" id="sbae:DSM104329_00342"/>
<dbReference type="InterPro" id="IPR000073">
    <property type="entry name" value="AB_hydrolase_1"/>
</dbReference>